<dbReference type="NCBIfam" id="TIGR01509">
    <property type="entry name" value="HAD-SF-IA-v3"/>
    <property type="match status" value="1"/>
</dbReference>
<dbReference type="SFLD" id="SFLDG01135">
    <property type="entry name" value="C1.5.6:_HAD__Beta-PGM__Phospha"/>
    <property type="match status" value="1"/>
</dbReference>
<sequence length="232" mass="25715">MALSTPAKITHIIFDVDGLLIDTESIYTKVISDLCAQYGKKFTWEMKAQQMGQTELKAANVIINGLQLPLTPEEYLSRCNDKFEHLFPTTPLMPGAEKLVRHLHMHEVPMALASGSNSHNFELKTRNHKELFSLFSHAVLSSSDPEVKHGKPAPDCFLICAARFANPPKPENALVFEDAPNGVEASYAAGMPVVWVPDAQADHSLLKDKACLILESLEQFKPEDFGLPPYNS</sequence>
<dbReference type="GO" id="GO:0046872">
    <property type="term" value="F:metal ion binding"/>
    <property type="evidence" value="ECO:0007669"/>
    <property type="project" value="UniProtKB-KW"/>
</dbReference>
<dbReference type="EC" id="3.1.3.96" evidence="7"/>
<dbReference type="InterPro" id="IPR006439">
    <property type="entry name" value="HAD-SF_hydro_IA"/>
</dbReference>
<keyword evidence="10" id="KW-1185">Reference proteome</keyword>
<dbReference type="SFLD" id="SFLDG01129">
    <property type="entry name" value="C1.5:_HAD__Beta-PGM__Phosphata"/>
    <property type="match status" value="1"/>
</dbReference>
<reference evidence="9 10" key="1">
    <citation type="submission" date="2024-02" db="EMBL/GenBank/DDBJ databases">
        <title>Chromosome-scale genome assembly of the rough periwinkle Littorina saxatilis.</title>
        <authorList>
            <person name="De Jode A."/>
            <person name="Faria R."/>
            <person name="Formenti G."/>
            <person name="Sims Y."/>
            <person name="Smith T.P."/>
            <person name="Tracey A."/>
            <person name="Wood J.M.D."/>
            <person name="Zagrodzka Z.B."/>
            <person name="Johannesson K."/>
            <person name="Butlin R.K."/>
            <person name="Leder E.H."/>
        </authorList>
    </citation>
    <scope>NUCLEOTIDE SEQUENCE [LARGE SCALE GENOMIC DNA]</scope>
    <source>
        <strain evidence="9">Snail1</strain>
        <tissue evidence="9">Muscle</tissue>
    </source>
</reference>
<dbReference type="FunFam" id="3.40.50.1000:FF:000055">
    <property type="entry name" value="Haloacid dehalogenase-like hydrolase family protein"/>
    <property type="match status" value="1"/>
</dbReference>
<evidence type="ECO:0000313" key="10">
    <source>
        <dbReference type="Proteomes" id="UP001374579"/>
    </source>
</evidence>
<comment type="caution">
    <text evidence="9">The sequence shown here is derived from an EMBL/GenBank/DDBJ whole genome shotgun (WGS) entry which is preliminary data.</text>
</comment>
<dbReference type="FunFam" id="1.10.150.240:FF:000001">
    <property type="entry name" value="Haloacid dehalogenase-like hydrolase domain"/>
    <property type="match status" value="1"/>
</dbReference>
<evidence type="ECO:0000256" key="3">
    <source>
        <dbReference type="ARBA" id="ARBA00022723"/>
    </source>
</evidence>
<dbReference type="Gene3D" id="3.40.50.1000">
    <property type="entry name" value="HAD superfamily/HAD-like"/>
    <property type="match status" value="1"/>
</dbReference>
<evidence type="ECO:0000256" key="2">
    <source>
        <dbReference type="ARBA" id="ARBA00006171"/>
    </source>
</evidence>
<dbReference type="Gene3D" id="1.10.150.240">
    <property type="entry name" value="Putative phosphatase, domain 2"/>
    <property type="match status" value="1"/>
</dbReference>
<protein>
    <recommendedName>
        <fullName evidence="7">pseudouridine 5'-phosphatase</fullName>
        <ecNumber evidence="7">3.1.3.96</ecNumber>
    </recommendedName>
    <alternativeName>
        <fullName evidence="8">Pseudouridine-5'-monophosphatase</fullName>
    </alternativeName>
</protein>
<evidence type="ECO:0000256" key="6">
    <source>
        <dbReference type="ARBA" id="ARBA00052504"/>
    </source>
</evidence>
<evidence type="ECO:0000256" key="7">
    <source>
        <dbReference type="ARBA" id="ARBA00066578"/>
    </source>
</evidence>
<keyword evidence="3" id="KW-0479">Metal-binding</keyword>
<evidence type="ECO:0000256" key="4">
    <source>
        <dbReference type="ARBA" id="ARBA00022801"/>
    </source>
</evidence>
<dbReference type="PANTHER" id="PTHR18901:SF38">
    <property type="entry name" value="PSEUDOURIDINE-5'-PHOSPHATASE"/>
    <property type="match status" value="1"/>
</dbReference>
<gene>
    <name evidence="9" type="ORF">V1264_009914</name>
</gene>
<evidence type="ECO:0000256" key="8">
    <source>
        <dbReference type="ARBA" id="ARBA00083904"/>
    </source>
</evidence>
<proteinExistence type="inferred from homology"/>
<dbReference type="PANTHER" id="PTHR18901">
    <property type="entry name" value="2-DEOXYGLUCOSE-6-PHOSPHATE PHOSPHATASE 2"/>
    <property type="match status" value="1"/>
</dbReference>
<comment type="similarity">
    <text evidence="2">Belongs to the HAD-like hydrolase superfamily. CbbY/CbbZ/Gph/YieH family.</text>
</comment>
<dbReference type="Proteomes" id="UP001374579">
    <property type="component" value="Unassembled WGS sequence"/>
</dbReference>
<dbReference type="EMBL" id="JBAMIC010000024">
    <property type="protein sequence ID" value="KAK7090062.1"/>
    <property type="molecule type" value="Genomic_DNA"/>
</dbReference>
<dbReference type="SUPFAM" id="SSF56784">
    <property type="entry name" value="HAD-like"/>
    <property type="match status" value="1"/>
</dbReference>
<dbReference type="InterPro" id="IPR023198">
    <property type="entry name" value="PGP-like_dom2"/>
</dbReference>
<accession>A0AAN9G078</accession>
<dbReference type="Pfam" id="PF00702">
    <property type="entry name" value="Hydrolase"/>
    <property type="match status" value="1"/>
</dbReference>
<keyword evidence="4" id="KW-0378">Hydrolase</keyword>
<dbReference type="AlphaFoldDB" id="A0AAN9G078"/>
<dbReference type="SFLD" id="SFLDS00003">
    <property type="entry name" value="Haloacid_Dehalogenase"/>
    <property type="match status" value="1"/>
</dbReference>
<comment type="catalytic activity">
    <reaction evidence="6">
        <text>psi-UMP + H2O = pseudouridine + phosphate</text>
        <dbReference type="Rhea" id="RHEA:10944"/>
        <dbReference type="ChEBI" id="CHEBI:15377"/>
        <dbReference type="ChEBI" id="CHEBI:17802"/>
        <dbReference type="ChEBI" id="CHEBI:43474"/>
        <dbReference type="ChEBI" id="CHEBI:58380"/>
        <dbReference type="EC" id="3.1.3.96"/>
    </reaction>
</comment>
<keyword evidence="5" id="KW-0460">Magnesium</keyword>
<evidence type="ECO:0000256" key="1">
    <source>
        <dbReference type="ARBA" id="ARBA00001946"/>
    </source>
</evidence>
<dbReference type="GO" id="GO:1990738">
    <property type="term" value="F:pseudouridine 5'-phosphatase activity"/>
    <property type="evidence" value="ECO:0007669"/>
    <property type="project" value="UniProtKB-EC"/>
</dbReference>
<evidence type="ECO:0000313" key="9">
    <source>
        <dbReference type="EMBL" id="KAK7090062.1"/>
    </source>
</evidence>
<name>A0AAN9G078_9CAEN</name>
<dbReference type="InterPro" id="IPR023214">
    <property type="entry name" value="HAD_sf"/>
</dbReference>
<evidence type="ECO:0000256" key="5">
    <source>
        <dbReference type="ARBA" id="ARBA00022842"/>
    </source>
</evidence>
<dbReference type="InterPro" id="IPR036412">
    <property type="entry name" value="HAD-like_sf"/>
</dbReference>
<comment type="cofactor">
    <cofactor evidence="1">
        <name>Mg(2+)</name>
        <dbReference type="ChEBI" id="CHEBI:18420"/>
    </cofactor>
</comment>
<organism evidence="9 10">
    <name type="scientific">Littorina saxatilis</name>
    <dbReference type="NCBI Taxonomy" id="31220"/>
    <lineage>
        <taxon>Eukaryota</taxon>
        <taxon>Metazoa</taxon>
        <taxon>Spiralia</taxon>
        <taxon>Lophotrochozoa</taxon>
        <taxon>Mollusca</taxon>
        <taxon>Gastropoda</taxon>
        <taxon>Caenogastropoda</taxon>
        <taxon>Littorinimorpha</taxon>
        <taxon>Littorinoidea</taxon>
        <taxon>Littorinidae</taxon>
        <taxon>Littorina</taxon>
    </lineage>
</organism>